<sequence>MLRRSSSLVTISLDNDETERQASTHTVIDIGDTDHTNYDGLASGSPGRRFQIVVDVCPEYEPTLGHSEAELNPLGTSREVKNCCSRLKIESFFLRGRKQLSEFVNASCQKFTGTLMKSCECSYLETYFLYGNVCGVTTFRIGKDHQMKIWLKQVAVPVSEARKRLDSPKVAMKNKKFMDEMRMNS</sequence>
<organism evidence="1 2">
    <name type="scientific">Orchesella dallaii</name>
    <dbReference type="NCBI Taxonomy" id="48710"/>
    <lineage>
        <taxon>Eukaryota</taxon>
        <taxon>Metazoa</taxon>
        <taxon>Ecdysozoa</taxon>
        <taxon>Arthropoda</taxon>
        <taxon>Hexapoda</taxon>
        <taxon>Collembola</taxon>
        <taxon>Entomobryomorpha</taxon>
        <taxon>Entomobryoidea</taxon>
        <taxon>Orchesellidae</taxon>
        <taxon>Orchesellinae</taxon>
        <taxon>Orchesella</taxon>
    </lineage>
</organism>
<proteinExistence type="predicted"/>
<comment type="caution">
    <text evidence="1">The sequence shown here is derived from an EMBL/GenBank/DDBJ whole genome shotgun (WGS) entry which is preliminary data.</text>
</comment>
<protein>
    <submittedName>
        <fullName evidence="1">Uncharacterized protein</fullName>
    </submittedName>
</protein>
<reference evidence="1 2" key="1">
    <citation type="submission" date="2024-08" db="EMBL/GenBank/DDBJ databases">
        <authorList>
            <person name="Cucini C."/>
            <person name="Frati F."/>
        </authorList>
    </citation>
    <scope>NUCLEOTIDE SEQUENCE [LARGE SCALE GENOMIC DNA]</scope>
</reference>
<dbReference type="EMBL" id="CAXLJM020000196">
    <property type="protein sequence ID" value="CAL8149281.1"/>
    <property type="molecule type" value="Genomic_DNA"/>
</dbReference>
<evidence type="ECO:0000313" key="1">
    <source>
        <dbReference type="EMBL" id="CAL8149281.1"/>
    </source>
</evidence>
<name>A0ABP1SB17_9HEXA</name>
<keyword evidence="2" id="KW-1185">Reference proteome</keyword>
<evidence type="ECO:0000313" key="2">
    <source>
        <dbReference type="Proteomes" id="UP001642540"/>
    </source>
</evidence>
<accession>A0ABP1SB17</accession>
<dbReference type="Proteomes" id="UP001642540">
    <property type="component" value="Unassembled WGS sequence"/>
</dbReference>
<gene>
    <name evidence="1" type="ORF">ODALV1_LOCUS31689</name>
</gene>